<dbReference type="AlphaFoldDB" id="A0A6M3J5L9"/>
<organism evidence="1">
    <name type="scientific">viral metagenome</name>
    <dbReference type="NCBI Taxonomy" id="1070528"/>
    <lineage>
        <taxon>unclassified sequences</taxon>
        <taxon>metagenomes</taxon>
        <taxon>organismal metagenomes</taxon>
    </lineage>
</organism>
<accession>A0A6M3J5L9</accession>
<sequence length="337" mass="38915">MKLILPNGRGKKREESLAHFSATILEYNRQASQRMSSRGWCYFLEGFNALTKGDFNKTQKAINECRKNGYLPIDFVAEDPKRSWSGVEHPTSDTPEAYLRQWLKGALEAEEYYIPNWWEDEKHYIQMMVEKIDLVNMFKPICREYHIPIVNAGGWYDIMERAIAARRFKDAEDNGLTPVILYFGDLDPYGLAISDFLKKNFYTIRQGTQWDPSNMIVERFGLNFEFIEEQGLTWIDNLESGSGKNMADMDNTIMRVYMAEYGEKKCEANAVMRASARPAAIQLCRATIEGYLGEDALNRFAGKRQIIRDRLENFREETGLGEAVKKALDIIDSQEPD</sequence>
<evidence type="ECO:0000313" key="1">
    <source>
        <dbReference type="EMBL" id="QJA64477.1"/>
    </source>
</evidence>
<proteinExistence type="predicted"/>
<gene>
    <name evidence="1" type="ORF">MM415B00496_0035</name>
</gene>
<dbReference type="EMBL" id="MT141520">
    <property type="protein sequence ID" value="QJA64477.1"/>
    <property type="molecule type" value="Genomic_DNA"/>
</dbReference>
<reference evidence="1" key="1">
    <citation type="submission" date="2020-03" db="EMBL/GenBank/DDBJ databases">
        <title>The deep terrestrial virosphere.</title>
        <authorList>
            <person name="Holmfeldt K."/>
            <person name="Nilsson E."/>
            <person name="Simone D."/>
            <person name="Lopez-Fernandez M."/>
            <person name="Wu X."/>
            <person name="de Brujin I."/>
            <person name="Lundin D."/>
            <person name="Andersson A."/>
            <person name="Bertilsson S."/>
            <person name="Dopson M."/>
        </authorList>
    </citation>
    <scope>NUCLEOTIDE SEQUENCE</scope>
    <source>
        <strain evidence="1">MM415B00496</strain>
    </source>
</reference>
<protein>
    <submittedName>
        <fullName evidence="1">Putative terminase</fullName>
    </submittedName>
</protein>
<name>A0A6M3J5L9_9ZZZZ</name>